<keyword evidence="1" id="KW-1133">Transmembrane helix</keyword>
<keyword evidence="1" id="KW-0812">Transmembrane</keyword>
<evidence type="ECO:0000313" key="2">
    <source>
        <dbReference type="EMBL" id="KRY26948.1"/>
    </source>
</evidence>
<name>A0A0V1AQA5_TRIPS</name>
<dbReference type="Proteomes" id="UP000054632">
    <property type="component" value="Unassembled WGS sequence"/>
</dbReference>
<proteinExistence type="predicted"/>
<evidence type="ECO:0000313" key="3">
    <source>
        <dbReference type="Proteomes" id="UP000054632"/>
    </source>
</evidence>
<feature type="non-terminal residue" evidence="2">
    <location>
        <position position="1"/>
    </location>
</feature>
<comment type="caution">
    <text evidence="2">The sequence shown here is derived from an EMBL/GenBank/DDBJ whole genome shotgun (WGS) entry which is preliminary data.</text>
</comment>
<reference evidence="2 3" key="1">
    <citation type="submission" date="2015-01" db="EMBL/GenBank/DDBJ databases">
        <title>Evolution of Trichinella species and genotypes.</title>
        <authorList>
            <person name="Korhonen P.K."/>
            <person name="Edoardo P."/>
            <person name="Giuseppe L.R."/>
            <person name="Gasser R.B."/>
        </authorList>
    </citation>
    <scope>NUCLEOTIDE SEQUENCE [LARGE SCALE GENOMIC DNA]</scope>
    <source>
        <strain evidence="2">ISS13</strain>
    </source>
</reference>
<keyword evidence="1" id="KW-0472">Membrane</keyword>
<sequence>LNLVLIFSSLLFFIIMNFLMYSILAFHCLMY</sequence>
<dbReference type="AlphaFoldDB" id="A0A0V1AQA5"/>
<dbReference type="EMBL" id="JYDR01005465">
    <property type="protein sequence ID" value="KRY26948.1"/>
    <property type="molecule type" value="Genomic_DNA"/>
</dbReference>
<evidence type="ECO:0000256" key="1">
    <source>
        <dbReference type="SAM" id="Phobius"/>
    </source>
</evidence>
<organism evidence="2 3">
    <name type="scientific">Trichinella pseudospiralis</name>
    <name type="common">Parasitic roundworm</name>
    <dbReference type="NCBI Taxonomy" id="6337"/>
    <lineage>
        <taxon>Eukaryota</taxon>
        <taxon>Metazoa</taxon>
        <taxon>Ecdysozoa</taxon>
        <taxon>Nematoda</taxon>
        <taxon>Enoplea</taxon>
        <taxon>Dorylaimia</taxon>
        <taxon>Trichinellida</taxon>
        <taxon>Trichinellidae</taxon>
        <taxon>Trichinella</taxon>
    </lineage>
</organism>
<protein>
    <submittedName>
        <fullName evidence="2">Uncharacterized protein</fullName>
    </submittedName>
</protein>
<accession>A0A0V1AQA5</accession>
<feature type="transmembrane region" description="Helical" evidence="1">
    <location>
        <begin position="6"/>
        <end position="29"/>
    </location>
</feature>
<gene>
    <name evidence="2" type="ORF">T4A_10338</name>
</gene>